<protein>
    <submittedName>
        <fullName evidence="8">Sec-independent protein translocase TatB</fullName>
    </submittedName>
</protein>
<sequence>MLGLTVDKLIVITVIAAFVIGPTRLPEYAQRLARLVREGRAYVEVLLTRAQEELQVPLDRAGWDSLDPRQYDPRRIVRDALSERAPGTTAVRGDGEGATARAGTEPRVTFVVTGTSGHPRRTVAPVVGVTEEVEPVAGTLGTASAVGDRPPQATQGT</sequence>
<evidence type="ECO:0000256" key="1">
    <source>
        <dbReference type="ARBA" id="ARBA00004167"/>
    </source>
</evidence>
<evidence type="ECO:0000256" key="4">
    <source>
        <dbReference type="ARBA" id="ARBA00022927"/>
    </source>
</evidence>
<evidence type="ECO:0000256" key="7">
    <source>
        <dbReference type="ARBA" id="ARBA00023136"/>
    </source>
</evidence>
<evidence type="ECO:0000256" key="3">
    <source>
        <dbReference type="ARBA" id="ARBA00022692"/>
    </source>
</evidence>
<dbReference type="Gene3D" id="1.20.5.3310">
    <property type="match status" value="1"/>
</dbReference>
<dbReference type="InterPro" id="IPR003369">
    <property type="entry name" value="TatA/B/E"/>
</dbReference>
<keyword evidence="6" id="KW-0811">Translocation</keyword>
<evidence type="ECO:0000313" key="9">
    <source>
        <dbReference type="Proteomes" id="UP000664209"/>
    </source>
</evidence>
<keyword evidence="9" id="KW-1185">Reference proteome</keyword>
<proteinExistence type="predicted"/>
<dbReference type="Pfam" id="PF02416">
    <property type="entry name" value="TatA_B_E"/>
    <property type="match status" value="1"/>
</dbReference>
<keyword evidence="3" id="KW-0812">Transmembrane</keyword>
<evidence type="ECO:0000256" key="5">
    <source>
        <dbReference type="ARBA" id="ARBA00022989"/>
    </source>
</evidence>
<dbReference type="AlphaFoldDB" id="A0A939LQW5"/>
<comment type="caution">
    <text evidence="8">The sequence shown here is derived from an EMBL/GenBank/DDBJ whole genome shotgun (WGS) entry which is preliminary data.</text>
</comment>
<dbReference type="RefSeq" id="WP_208055846.1">
    <property type="nucleotide sequence ID" value="NZ_JAGEMK010000004.1"/>
</dbReference>
<accession>A0A939LQW5</accession>
<dbReference type="Proteomes" id="UP000664209">
    <property type="component" value="Unassembled WGS sequence"/>
</dbReference>
<evidence type="ECO:0000313" key="8">
    <source>
        <dbReference type="EMBL" id="MBO1752163.1"/>
    </source>
</evidence>
<evidence type="ECO:0000256" key="6">
    <source>
        <dbReference type="ARBA" id="ARBA00023010"/>
    </source>
</evidence>
<name>A0A939LQW5_9CELL</name>
<gene>
    <name evidence="8" type="ORF">J4G33_10155</name>
</gene>
<comment type="subcellular location">
    <subcellularLocation>
        <location evidence="1">Membrane</location>
        <topology evidence="1">Single-pass membrane protein</topology>
    </subcellularLocation>
</comment>
<evidence type="ECO:0000256" key="2">
    <source>
        <dbReference type="ARBA" id="ARBA00022448"/>
    </source>
</evidence>
<keyword evidence="7" id="KW-0472">Membrane</keyword>
<keyword evidence="5" id="KW-1133">Transmembrane helix</keyword>
<keyword evidence="2" id="KW-0813">Transport</keyword>
<keyword evidence="4" id="KW-0653">Protein transport</keyword>
<dbReference type="EMBL" id="JAGEMK010000004">
    <property type="protein sequence ID" value="MBO1752163.1"/>
    <property type="molecule type" value="Genomic_DNA"/>
</dbReference>
<organism evidence="8 9">
    <name type="scientific">Actinotalea soli</name>
    <dbReference type="NCBI Taxonomy" id="2819234"/>
    <lineage>
        <taxon>Bacteria</taxon>
        <taxon>Bacillati</taxon>
        <taxon>Actinomycetota</taxon>
        <taxon>Actinomycetes</taxon>
        <taxon>Micrococcales</taxon>
        <taxon>Cellulomonadaceae</taxon>
        <taxon>Actinotalea</taxon>
    </lineage>
</organism>
<reference evidence="8" key="1">
    <citation type="submission" date="2021-03" db="EMBL/GenBank/DDBJ databases">
        <title>Actinotalea soli sp. nov., isolated from soil.</title>
        <authorList>
            <person name="Ping W."/>
            <person name="Zhang J."/>
        </authorList>
    </citation>
    <scope>NUCLEOTIDE SEQUENCE</scope>
    <source>
        <strain evidence="8">BY-33</strain>
    </source>
</reference>